<name>A0ACC0JY14_CHOFU</name>
<keyword evidence="2" id="KW-1185">Reference proteome</keyword>
<reference evidence="1 2" key="1">
    <citation type="journal article" date="2022" name="Genome Biol. Evol.">
        <title>The Spruce Budworm Genome: Reconstructing the Evolutionary History of Antifreeze Proteins.</title>
        <authorList>
            <person name="Beliveau C."/>
            <person name="Gagne P."/>
            <person name="Picq S."/>
            <person name="Vernygora O."/>
            <person name="Keeling C.I."/>
            <person name="Pinkney K."/>
            <person name="Doucet D."/>
            <person name="Wen F."/>
            <person name="Johnston J.S."/>
            <person name="Maaroufi H."/>
            <person name="Boyle B."/>
            <person name="Laroche J."/>
            <person name="Dewar K."/>
            <person name="Juretic N."/>
            <person name="Blackburn G."/>
            <person name="Nisole A."/>
            <person name="Brunet B."/>
            <person name="Brandao M."/>
            <person name="Lumley L."/>
            <person name="Duan J."/>
            <person name="Quan G."/>
            <person name="Lucarotti C.J."/>
            <person name="Roe A.D."/>
            <person name="Sperling F.A.H."/>
            <person name="Levesque R.C."/>
            <person name="Cusson M."/>
        </authorList>
    </citation>
    <scope>NUCLEOTIDE SEQUENCE [LARGE SCALE GENOMIC DNA]</scope>
    <source>
        <strain evidence="1">Glfc:IPQL:Cfum</strain>
    </source>
</reference>
<evidence type="ECO:0000313" key="2">
    <source>
        <dbReference type="Proteomes" id="UP001064048"/>
    </source>
</evidence>
<organism evidence="1 2">
    <name type="scientific">Choristoneura fumiferana</name>
    <name type="common">Spruce budworm moth</name>
    <name type="synonym">Archips fumiferana</name>
    <dbReference type="NCBI Taxonomy" id="7141"/>
    <lineage>
        <taxon>Eukaryota</taxon>
        <taxon>Metazoa</taxon>
        <taxon>Ecdysozoa</taxon>
        <taxon>Arthropoda</taxon>
        <taxon>Hexapoda</taxon>
        <taxon>Insecta</taxon>
        <taxon>Pterygota</taxon>
        <taxon>Neoptera</taxon>
        <taxon>Endopterygota</taxon>
        <taxon>Lepidoptera</taxon>
        <taxon>Glossata</taxon>
        <taxon>Ditrysia</taxon>
        <taxon>Tortricoidea</taxon>
        <taxon>Tortricidae</taxon>
        <taxon>Tortricinae</taxon>
        <taxon>Choristoneura</taxon>
    </lineage>
</organism>
<sequence length="90" mass="10612">MWEIQNMANSTPNIEELELQRTILQRRHKEELKQTDMKLVIQLDQKVSDQQVTLEKAGVPGFFVTNKPIEVKVQMYLLDFILRLSKMDIP</sequence>
<gene>
    <name evidence="1" type="ORF">MSG28_007619</name>
</gene>
<accession>A0ACC0JY14</accession>
<comment type="caution">
    <text evidence="1">The sequence shown here is derived from an EMBL/GenBank/DDBJ whole genome shotgun (WGS) entry which is preliminary data.</text>
</comment>
<dbReference type="Proteomes" id="UP001064048">
    <property type="component" value="Chromosome 12"/>
</dbReference>
<protein>
    <submittedName>
        <fullName evidence="1">Uncharacterized protein</fullName>
    </submittedName>
</protein>
<dbReference type="EMBL" id="CM046112">
    <property type="protein sequence ID" value="KAI8429049.1"/>
    <property type="molecule type" value="Genomic_DNA"/>
</dbReference>
<proteinExistence type="predicted"/>
<evidence type="ECO:0000313" key="1">
    <source>
        <dbReference type="EMBL" id="KAI8429049.1"/>
    </source>
</evidence>